<dbReference type="InterPro" id="IPR005474">
    <property type="entry name" value="Transketolase_N"/>
</dbReference>
<evidence type="ECO:0000256" key="10">
    <source>
        <dbReference type="RuleBase" id="RU004996"/>
    </source>
</evidence>
<dbReference type="InterPro" id="IPR049557">
    <property type="entry name" value="Transketolase_CS"/>
</dbReference>
<dbReference type="Pfam" id="PF22613">
    <property type="entry name" value="Transketolase_C_1"/>
    <property type="match status" value="1"/>
</dbReference>
<evidence type="ECO:0000256" key="7">
    <source>
        <dbReference type="ARBA" id="ARBA00023052"/>
    </source>
</evidence>
<evidence type="ECO:0000256" key="5">
    <source>
        <dbReference type="ARBA" id="ARBA00022723"/>
    </source>
</evidence>
<keyword evidence="4 10" id="KW-0808">Transferase</keyword>
<evidence type="ECO:0000313" key="13">
    <source>
        <dbReference type="Proteomes" id="UP000060487"/>
    </source>
</evidence>
<evidence type="ECO:0000256" key="6">
    <source>
        <dbReference type="ARBA" id="ARBA00022842"/>
    </source>
</evidence>
<dbReference type="InterPro" id="IPR005475">
    <property type="entry name" value="Transketolase-like_Pyr-bd"/>
</dbReference>
<comment type="catalytic activity">
    <reaction evidence="8 10">
        <text>D-sedoheptulose 7-phosphate + D-glyceraldehyde 3-phosphate = aldehydo-D-ribose 5-phosphate + D-xylulose 5-phosphate</text>
        <dbReference type="Rhea" id="RHEA:10508"/>
        <dbReference type="ChEBI" id="CHEBI:57483"/>
        <dbReference type="ChEBI" id="CHEBI:57737"/>
        <dbReference type="ChEBI" id="CHEBI:58273"/>
        <dbReference type="ChEBI" id="CHEBI:59776"/>
        <dbReference type="EC" id="2.2.1.1"/>
    </reaction>
</comment>
<organism evidence="12 13">
    <name type="scientific">Candidatus Magnetominusculus xianensis</name>
    <dbReference type="NCBI Taxonomy" id="1748249"/>
    <lineage>
        <taxon>Bacteria</taxon>
        <taxon>Pseudomonadati</taxon>
        <taxon>Nitrospirota</taxon>
        <taxon>Nitrospiria</taxon>
        <taxon>Nitrospirales</taxon>
        <taxon>Nitrospiraceae</taxon>
        <taxon>Candidatus Magnetominusculus</taxon>
    </lineage>
</organism>
<evidence type="ECO:0000256" key="4">
    <source>
        <dbReference type="ARBA" id="ARBA00022679"/>
    </source>
</evidence>
<evidence type="ECO:0000313" key="12">
    <source>
        <dbReference type="EMBL" id="KWT90122.1"/>
    </source>
</evidence>
<dbReference type="Gene3D" id="3.40.50.920">
    <property type="match status" value="1"/>
</dbReference>
<evidence type="ECO:0000256" key="9">
    <source>
        <dbReference type="NCBIfam" id="TIGR00232"/>
    </source>
</evidence>
<evidence type="ECO:0000256" key="2">
    <source>
        <dbReference type="ARBA" id="ARBA00011738"/>
    </source>
</evidence>
<comment type="subunit">
    <text evidence="2 10">Homodimer.</text>
</comment>
<dbReference type="Pfam" id="PF00456">
    <property type="entry name" value="Transketolase_N"/>
    <property type="match status" value="1"/>
</dbReference>
<evidence type="ECO:0000259" key="11">
    <source>
        <dbReference type="SMART" id="SM00861"/>
    </source>
</evidence>
<dbReference type="PANTHER" id="PTHR43522:SF2">
    <property type="entry name" value="TRANSKETOLASE 1-RELATED"/>
    <property type="match status" value="1"/>
</dbReference>
<dbReference type="SUPFAM" id="SSF52518">
    <property type="entry name" value="Thiamin diphosphate-binding fold (THDP-binding)"/>
    <property type="match status" value="2"/>
</dbReference>
<evidence type="ECO:0000256" key="8">
    <source>
        <dbReference type="ARBA" id="ARBA00049473"/>
    </source>
</evidence>
<dbReference type="InterPro" id="IPR009014">
    <property type="entry name" value="Transketo_C/PFOR_II"/>
</dbReference>
<dbReference type="PANTHER" id="PTHR43522">
    <property type="entry name" value="TRANSKETOLASE"/>
    <property type="match status" value="1"/>
</dbReference>
<dbReference type="CDD" id="cd07033">
    <property type="entry name" value="TPP_PYR_DXS_TK_like"/>
    <property type="match status" value="1"/>
</dbReference>
<dbReference type="PROSITE" id="PS00801">
    <property type="entry name" value="TRANSKETOLASE_1"/>
    <property type="match status" value="1"/>
</dbReference>
<gene>
    <name evidence="12" type="ORF">ASN18_1128</name>
</gene>
<keyword evidence="10" id="KW-0106">Calcium</keyword>
<accession>A0ABR5SHV7</accession>
<dbReference type="SMART" id="SM00861">
    <property type="entry name" value="Transket_pyr"/>
    <property type="match status" value="1"/>
</dbReference>
<evidence type="ECO:0000256" key="1">
    <source>
        <dbReference type="ARBA" id="ARBA00007131"/>
    </source>
</evidence>
<evidence type="ECO:0000256" key="3">
    <source>
        <dbReference type="ARBA" id="ARBA00013152"/>
    </source>
</evidence>
<dbReference type="EC" id="2.2.1.1" evidence="3 9"/>
<dbReference type="RefSeq" id="WP_085051775.1">
    <property type="nucleotide sequence ID" value="NZ_LNQR01000036.1"/>
</dbReference>
<comment type="function">
    <text evidence="10">Catalyzes the transfer of a two-carbon ketol group from a ketose donor to an aldose acceptor, via a covalent intermediate with the cofactor thiamine pyrophosphate.</text>
</comment>
<name>A0ABR5SHV7_9BACT</name>
<dbReference type="InterPro" id="IPR029061">
    <property type="entry name" value="THDP-binding"/>
</dbReference>
<dbReference type="Pfam" id="PF02779">
    <property type="entry name" value="Transket_pyr"/>
    <property type="match status" value="1"/>
</dbReference>
<dbReference type="Proteomes" id="UP000060487">
    <property type="component" value="Unassembled WGS sequence"/>
</dbReference>
<keyword evidence="6 10" id="KW-0460">Magnesium</keyword>
<sequence length="663" mass="73045">MTKLDELCINTIRMLSIDAVQKANSGHPGMPMGDADMAYALWMKFLKHNPSNPNWFNRDRFVLSAGHGSMLLYSLLHLTGYDISLNDIKNFRQFGSKTPGHPEYDVETGIEVSTGPLGYGFAVGVGMAMAERYLAETFNRQGFNIVDYNIYAIVSDGDIMEGVSYESASLAGHLKLGKIIYLYSSNNTTIDGSTDLTFSEDVAKRFEAMNWHVEQVDGYKLPAIEKALSRAKEEKKRPSLIIATTHLGYGSPNKQDISDIHGAPLGEKEVELTKEHFGWPQKTFYVPKEVIKHCRQAIDNGKKEEAEWNALLKKYKTKMPELAVLFEQFMSGKLNATWKDALPQFDTTSGAIATRSASGNVLNALSEEIPNLIGGSADLSPSNMTCLKKHGRYGQTKVGRNIHFGIREFAMGAVLTGMALNKLLIPYGGTYLVFSSFMYPAIRMSALMKAHVIYILTHDSIGVGEDGPSHHPIEQLTTLRLIPNLLVLRPADANETVKAWEVALEYEGGPVALVLTRQSVPVLDRKQYASHEGLCQGAYVLADSGKTPELILIASGSEVHQALGAYTQLLKEGVAVRCVSMPSFALFERQSDEYKESVLPSSVRKRLAVEAGSSLGWYKYVGLDGAVVGIDTFGISAPAKQLFEHFGFTVENVLKHARVLLEK</sequence>
<dbReference type="NCBIfam" id="TIGR00232">
    <property type="entry name" value="tktlase_bact"/>
    <property type="match status" value="1"/>
</dbReference>
<dbReference type="GO" id="GO:0004802">
    <property type="term" value="F:transketolase activity"/>
    <property type="evidence" value="ECO:0007669"/>
    <property type="project" value="UniProtKB-EC"/>
</dbReference>
<dbReference type="SUPFAM" id="SSF52922">
    <property type="entry name" value="TK C-terminal domain-like"/>
    <property type="match status" value="1"/>
</dbReference>
<comment type="caution">
    <text evidence="12">The sequence shown here is derived from an EMBL/GenBank/DDBJ whole genome shotgun (WGS) entry which is preliminary data.</text>
</comment>
<dbReference type="InterPro" id="IPR055152">
    <property type="entry name" value="Transketolase-like_C_2"/>
</dbReference>
<keyword evidence="5 10" id="KW-0479">Metal-binding</keyword>
<dbReference type="PROSITE" id="PS00802">
    <property type="entry name" value="TRANSKETOLASE_2"/>
    <property type="match status" value="1"/>
</dbReference>
<dbReference type="InterPro" id="IPR020826">
    <property type="entry name" value="Transketolase_BS"/>
</dbReference>
<protein>
    <recommendedName>
        <fullName evidence="3 9">Transketolase</fullName>
        <ecNumber evidence="3 9">2.2.1.1</ecNumber>
    </recommendedName>
</protein>
<comment type="similarity">
    <text evidence="1 10">Belongs to the transketolase family.</text>
</comment>
<dbReference type="InterPro" id="IPR033247">
    <property type="entry name" value="Transketolase_fam"/>
</dbReference>
<reference evidence="12 13" key="1">
    <citation type="submission" date="2015-11" db="EMBL/GenBank/DDBJ databases">
        <authorList>
            <person name="Lin W."/>
        </authorList>
    </citation>
    <scope>NUCLEOTIDE SEQUENCE [LARGE SCALE GENOMIC DNA]</scope>
    <source>
        <strain evidence="12 13">HCH-1</strain>
    </source>
</reference>
<dbReference type="EMBL" id="LNQR01000036">
    <property type="protein sequence ID" value="KWT90122.1"/>
    <property type="molecule type" value="Genomic_DNA"/>
</dbReference>
<proteinExistence type="inferred from homology"/>
<keyword evidence="7 10" id="KW-0786">Thiamine pyrophosphate</keyword>
<comment type="cofactor">
    <cofactor evidence="10">
        <name>thiamine diphosphate</name>
        <dbReference type="ChEBI" id="CHEBI:58937"/>
    </cofactor>
    <text evidence="10">Binds 1 thiamine pyrophosphate per subunit.</text>
</comment>
<keyword evidence="13" id="KW-1185">Reference proteome</keyword>
<dbReference type="CDD" id="cd02012">
    <property type="entry name" value="TPP_TK"/>
    <property type="match status" value="1"/>
</dbReference>
<feature type="domain" description="Transketolase-like pyrimidine-binding" evidence="11">
    <location>
        <begin position="352"/>
        <end position="522"/>
    </location>
</feature>
<dbReference type="InterPro" id="IPR005478">
    <property type="entry name" value="Transketolase_bac-like"/>
</dbReference>
<dbReference type="Gene3D" id="3.40.50.970">
    <property type="match status" value="2"/>
</dbReference>
<comment type="cofactor">
    <cofactor evidence="10">
        <name>Mg(2+)</name>
        <dbReference type="ChEBI" id="CHEBI:18420"/>
    </cofactor>
    <cofactor evidence="10">
        <name>Ca(2+)</name>
        <dbReference type="ChEBI" id="CHEBI:29108"/>
    </cofactor>
    <cofactor evidence="10">
        <name>Mn(2+)</name>
        <dbReference type="ChEBI" id="CHEBI:29035"/>
    </cofactor>
    <cofactor evidence="10">
        <name>Co(2+)</name>
        <dbReference type="ChEBI" id="CHEBI:48828"/>
    </cofactor>
    <text evidence="10">Binds 1 Mg(2+) ion per subunit. Can also utilize other divalent metal cations, such as Ca(2+), Mn(2+) and Co(2+).</text>
</comment>